<dbReference type="EMBL" id="CP042469">
    <property type="protein sequence ID" value="QOX62798.1"/>
    <property type="molecule type" value="Genomic_DNA"/>
</dbReference>
<keyword evidence="2" id="KW-1185">Reference proteome</keyword>
<proteinExistence type="predicted"/>
<gene>
    <name evidence="1" type="ORF">FRZ06_05275</name>
</gene>
<protein>
    <submittedName>
        <fullName evidence="1">ATP synthase F0 subunit B</fullName>
    </submittedName>
</protein>
<reference evidence="1" key="1">
    <citation type="submission" date="2019-08" db="EMBL/GenBank/DDBJ databases">
        <title>Genome sequence of Clostridiales bacterium MT110.</title>
        <authorList>
            <person name="Cao J."/>
        </authorList>
    </citation>
    <scope>NUCLEOTIDE SEQUENCE</scope>
    <source>
        <strain evidence="1">MT110</strain>
    </source>
</reference>
<name>A0ACD1A8R0_9FIRM</name>
<accession>A0ACD1A8R0</accession>
<evidence type="ECO:0000313" key="2">
    <source>
        <dbReference type="Proteomes" id="UP000594014"/>
    </source>
</evidence>
<organism evidence="1 2">
    <name type="scientific">Anoxybacterium hadale</name>
    <dbReference type="NCBI Taxonomy" id="3408580"/>
    <lineage>
        <taxon>Bacteria</taxon>
        <taxon>Bacillati</taxon>
        <taxon>Bacillota</taxon>
        <taxon>Clostridia</taxon>
        <taxon>Peptostreptococcales</taxon>
        <taxon>Anaerovoracaceae</taxon>
        <taxon>Anoxybacterium</taxon>
    </lineage>
</organism>
<sequence>MKVLELLDEIEEIVDTSSGFPLTGKILVDAEEILEIVKEIRVELPDEIQQAQWIKDERQRILEEAKREYETILKDAKVQAEALIENDDITVKAKMRADEIMRVAEANVKAMKLGAFDYIDSILYNFQDKMDQLNSVYFHDMFSNLQTTFEKVNGTIADNRNEIKEMIYRAQMESND</sequence>
<evidence type="ECO:0000313" key="1">
    <source>
        <dbReference type="EMBL" id="QOX62798.1"/>
    </source>
</evidence>
<dbReference type="Proteomes" id="UP000594014">
    <property type="component" value="Chromosome"/>
</dbReference>